<evidence type="ECO:0000256" key="6">
    <source>
        <dbReference type="ARBA" id="ARBA00022485"/>
    </source>
</evidence>
<sequence length="503" mass="55683">MGAKRKLQGSTLTSNKRRKTVVSSSEDEDDIPDVADSIVAIDVVVHPHSGSLHVLRSIQTLRAELLKWFDKVRDVRGMPWRQPFPESSESRAQRAYEVWVSEIMLQQTQVATVIPYYNRWMEKFPTIHDLAASDIDTVNGLWKGLGYYSRAARLLSGAKKVVSEFEGKLPADVKILEKEIPGIGRYSAGAICSIAHGLCVPVLDGNVHRLLSRVLAIYASPKAKRTLDLLWAGAEEMVKESGNPGDVNQALIELGSTVCKVKDPICESCPLKAGCGAYQYAKGSASVPMDIEDLCEICEPIPKGISVTRFPMKAIKKKARVETDAVNVVQWNGDGQRYFALIRRPDGGLLAGLYEFPTLENIDEDKKDILELPHSILDSLLSNPPPRYERRKGKRPASSSNGDNLQITDIQDLGNTIHIFSHIKKTYRIISVILQGGSSPPALRIDDLQQQVKKGKPNDVRTVNNIGARAKWVPEKDVADANIGTGVMNVWKKARSSWKSKED</sequence>
<protein>
    <recommendedName>
        <fullName evidence="5">Adenine DNA glycosylase</fullName>
        <ecNumber evidence="4">3.2.2.31</ecNumber>
    </recommendedName>
</protein>
<comment type="similarity">
    <text evidence="3">Belongs to the Nth/MutY family.</text>
</comment>
<feature type="domain" description="HhH-GPD" evidence="15">
    <location>
        <begin position="104"/>
        <end position="257"/>
    </location>
</feature>
<name>A0A0C9U7P8_SPHS4</name>
<dbReference type="HOGENOM" id="CLU_012862_0_0_1"/>
<evidence type="ECO:0000256" key="9">
    <source>
        <dbReference type="ARBA" id="ARBA00022801"/>
    </source>
</evidence>
<evidence type="ECO:0000313" key="16">
    <source>
        <dbReference type="EMBL" id="KIJ39008.1"/>
    </source>
</evidence>
<feature type="region of interest" description="Disordered" evidence="14">
    <location>
        <begin position="1"/>
        <end position="29"/>
    </location>
</feature>
<dbReference type="PANTHER" id="PTHR42944:SF1">
    <property type="entry name" value="ADENINE DNA GLYCOSYLASE"/>
    <property type="match status" value="1"/>
</dbReference>
<evidence type="ECO:0000256" key="4">
    <source>
        <dbReference type="ARBA" id="ARBA00012045"/>
    </source>
</evidence>
<dbReference type="GO" id="GO:0006298">
    <property type="term" value="P:mismatch repair"/>
    <property type="evidence" value="ECO:0007669"/>
    <property type="project" value="TreeGrafter"/>
</dbReference>
<evidence type="ECO:0000256" key="10">
    <source>
        <dbReference type="ARBA" id="ARBA00023004"/>
    </source>
</evidence>
<feature type="region of interest" description="Disordered" evidence="14">
    <location>
        <begin position="381"/>
        <end position="405"/>
    </location>
</feature>
<dbReference type="SUPFAM" id="SSF55811">
    <property type="entry name" value="Nudix"/>
    <property type="match status" value="1"/>
</dbReference>
<dbReference type="GO" id="GO:0034039">
    <property type="term" value="F:8-oxo-7,8-dihydroguanine DNA N-glycosylase activity"/>
    <property type="evidence" value="ECO:0007669"/>
    <property type="project" value="TreeGrafter"/>
</dbReference>
<evidence type="ECO:0000256" key="8">
    <source>
        <dbReference type="ARBA" id="ARBA00022763"/>
    </source>
</evidence>
<keyword evidence="12" id="KW-0234">DNA repair</keyword>
<evidence type="ECO:0000256" key="12">
    <source>
        <dbReference type="ARBA" id="ARBA00023204"/>
    </source>
</evidence>
<dbReference type="InterPro" id="IPR023170">
    <property type="entry name" value="HhH_base_excis_C"/>
</dbReference>
<dbReference type="Pfam" id="PF00633">
    <property type="entry name" value="HHH"/>
    <property type="match status" value="1"/>
</dbReference>
<evidence type="ECO:0000256" key="14">
    <source>
        <dbReference type="SAM" id="MobiDB-lite"/>
    </source>
</evidence>
<dbReference type="PANTHER" id="PTHR42944">
    <property type="entry name" value="ADENINE DNA GLYCOSYLASE"/>
    <property type="match status" value="1"/>
</dbReference>
<accession>A0A0C9U7P8</accession>
<dbReference type="Gene3D" id="3.90.79.10">
    <property type="entry name" value="Nucleoside Triphosphate Pyrophosphohydrolase"/>
    <property type="match status" value="1"/>
</dbReference>
<dbReference type="AlphaFoldDB" id="A0A0C9U7P8"/>
<keyword evidence="8" id="KW-0227">DNA damage</keyword>
<evidence type="ECO:0000256" key="3">
    <source>
        <dbReference type="ARBA" id="ARBA00008343"/>
    </source>
</evidence>
<dbReference type="InterPro" id="IPR003265">
    <property type="entry name" value="HhH-GPD_domain"/>
</dbReference>
<dbReference type="InterPro" id="IPR000445">
    <property type="entry name" value="HhH_motif"/>
</dbReference>
<dbReference type="InterPro" id="IPR004036">
    <property type="entry name" value="Endonuclease-III-like_CS2"/>
</dbReference>
<dbReference type="FunFam" id="1.10.340.30:FF:000002">
    <property type="entry name" value="Adenine DNA glycosylase"/>
    <property type="match status" value="1"/>
</dbReference>
<dbReference type="InterPro" id="IPR011257">
    <property type="entry name" value="DNA_glycosylase"/>
</dbReference>
<dbReference type="EMBL" id="KN837155">
    <property type="protein sequence ID" value="KIJ39008.1"/>
    <property type="molecule type" value="Genomic_DNA"/>
</dbReference>
<dbReference type="InterPro" id="IPR044298">
    <property type="entry name" value="MIG/MutY"/>
</dbReference>
<dbReference type="PROSITE" id="PS01155">
    <property type="entry name" value="ENDONUCLEASE_III_2"/>
    <property type="match status" value="1"/>
</dbReference>
<evidence type="ECO:0000256" key="7">
    <source>
        <dbReference type="ARBA" id="ARBA00022723"/>
    </source>
</evidence>
<dbReference type="SUPFAM" id="SSF48150">
    <property type="entry name" value="DNA-glycosylase"/>
    <property type="match status" value="1"/>
</dbReference>
<organism evidence="16 17">
    <name type="scientific">Sphaerobolus stellatus (strain SS14)</name>
    <dbReference type="NCBI Taxonomy" id="990650"/>
    <lineage>
        <taxon>Eukaryota</taxon>
        <taxon>Fungi</taxon>
        <taxon>Dikarya</taxon>
        <taxon>Basidiomycota</taxon>
        <taxon>Agaricomycotina</taxon>
        <taxon>Agaricomycetes</taxon>
        <taxon>Phallomycetidae</taxon>
        <taxon>Geastrales</taxon>
        <taxon>Sphaerobolaceae</taxon>
        <taxon>Sphaerobolus</taxon>
    </lineage>
</organism>
<dbReference type="GO" id="GO:0000701">
    <property type="term" value="F:purine-specific mismatch base pair DNA N-glycosylase activity"/>
    <property type="evidence" value="ECO:0007669"/>
    <property type="project" value="UniProtKB-EC"/>
</dbReference>
<dbReference type="CDD" id="cd00056">
    <property type="entry name" value="ENDO3c"/>
    <property type="match status" value="1"/>
</dbReference>
<comment type="cofactor">
    <cofactor evidence="2">
        <name>[4Fe-4S] cluster</name>
        <dbReference type="ChEBI" id="CHEBI:49883"/>
    </cofactor>
</comment>
<evidence type="ECO:0000256" key="1">
    <source>
        <dbReference type="ARBA" id="ARBA00000843"/>
    </source>
</evidence>
<evidence type="ECO:0000256" key="13">
    <source>
        <dbReference type="ARBA" id="ARBA00023295"/>
    </source>
</evidence>
<dbReference type="EC" id="3.2.2.31" evidence="4"/>
<evidence type="ECO:0000256" key="5">
    <source>
        <dbReference type="ARBA" id="ARBA00022023"/>
    </source>
</evidence>
<dbReference type="GO" id="GO:0035485">
    <property type="term" value="F:adenine/guanine mispair binding"/>
    <property type="evidence" value="ECO:0007669"/>
    <property type="project" value="TreeGrafter"/>
</dbReference>
<dbReference type="InterPro" id="IPR015797">
    <property type="entry name" value="NUDIX_hydrolase-like_dom_sf"/>
</dbReference>
<evidence type="ECO:0000256" key="11">
    <source>
        <dbReference type="ARBA" id="ARBA00023014"/>
    </source>
</evidence>
<dbReference type="Proteomes" id="UP000054279">
    <property type="component" value="Unassembled WGS sequence"/>
</dbReference>
<dbReference type="GO" id="GO:0051539">
    <property type="term" value="F:4 iron, 4 sulfur cluster binding"/>
    <property type="evidence" value="ECO:0007669"/>
    <property type="project" value="UniProtKB-KW"/>
</dbReference>
<evidence type="ECO:0000256" key="2">
    <source>
        <dbReference type="ARBA" id="ARBA00001966"/>
    </source>
</evidence>
<keyword evidence="11" id="KW-0411">Iron-sulfur</keyword>
<dbReference type="SMART" id="SM00478">
    <property type="entry name" value="ENDO3c"/>
    <property type="match status" value="1"/>
</dbReference>
<dbReference type="GO" id="GO:0046872">
    <property type="term" value="F:metal ion binding"/>
    <property type="evidence" value="ECO:0007669"/>
    <property type="project" value="UniProtKB-KW"/>
</dbReference>
<dbReference type="GO" id="GO:0005634">
    <property type="term" value="C:nucleus"/>
    <property type="evidence" value="ECO:0007669"/>
    <property type="project" value="TreeGrafter"/>
</dbReference>
<gene>
    <name evidence="16" type="ORF">M422DRAFT_68891</name>
</gene>
<reference evidence="16 17" key="1">
    <citation type="submission" date="2014-06" db="EMBL/GenBank/DDBJ databases">
        <title>Evolutionary Origins and Diversification of the Mycorrhizal Mutualists.</title>
        <authorList>
            <consortium name="DOE Joint Genome Institute"/>
            <consortium name="Mycorrhizal Genomics Consortium"/>
            <person name="Kohler A."/>
            <person name="Kuo A."/>
            <person name="Nagy L.G."/>
            <person name="Floudas D."/>
            <person name="Copeland A."/>
            <person name="Barry K.W."/>
            <person name="Cichocki N."/>
            <person name="Veneault-Fourrey C."/>
            <person name="LaButti K."/>
            <person name="Lindquist E.A."/>
            <person name="Lipzen A."/>
            <person name="Lundell T."/>
            <person name="Morin E."/>
            <person name="Murat C."/>
            <person name="Riley R."/>
            <person name="Ohm R."/>
            <person name="Sun H."/>
            <person name="Tunlid A."/>
            <person name="Henrissat B."/>
            <person name="Grigoriev I.V."/>
            <person name="Hibbett D.S."/>
            <person name="Martin F."/>
        </authorList>
    </citation>
    <scope>NUCLEOTIDE SEQUENCE [LARGE SCALE GENOMIC DNA]</scope>
    <source>
        <strain evidence="16 17">SS14</strain>
    </source>
</reference>
<keyword evidence="17" id="KW-1185">Reference proteome</keyword>
<keyword evidence="6" id="KW-0004">4Fe-4S</keyword>
<dbReference type="Gene3D" id="1.10.1670.10">
    <property type="entry name" value="Helix-hairpin-Helix base-excision DNA repair enzymes (C-terminal)"/>
    <property type="match status" value="1"/>
</dbReference>
<keyword evidence="7" id="KW-0479">Metal-binding</keyword>
<proteinExistence type="inferred from homology"/>
<comment type="catalytic activity">
    <reaction evidence="1">
        <text>Hydrolyzes free adenine bases from 7,8-dihydro-8-oxoguanine:adenine mismatched double-stranded DNA, leaving an apurinic site.</text>
        <dbReference type="EC" id="3.2.2.31"/>
    </reaction>
</comment>
<dbReference type="Gene3D" id="1.10.340.30">
    <property type="entry name" value="Hypothetical protein, domain 2"/>
    <property type="match status" value="1"/>
</dbReference>
<keyword evidence="13" id="KW-0326">Glycosidase</keyword>
<dbReference type="OrthoDB" id="10248838at2759"/>
<dbReference type="GO" id="GO:0032357">
    <property type="term" value="F:oxidized purine DNA binding"/>
    <property type="evidence" value="ECO:0007669"/>
    <property type="project" value="TreeGrafter"/>
</dbReference>
<dbReference type="Pfam" id="PF00730">
    <property type="entry name" value="HhH-GPD"/>
    <property type="match status" value="1"/>
</dbReference>
<dbReference type="GO" id="GO:0006285">
    <property type="term" value="P:base-excision repair, AP site formation"/>
    <property type="evidence" value="ECO:0007669"/>
    <property type="project" value="UniProtKB-ARBA"/>
</dbReference>
<evidence type="ECO:0000313" key="17">
    <source>
        <dbReference type="Proteomes" id="UP000054279"/>
    </source>
</evidence>
<keyword evidence="9" id="KW-0378">Hydrolase</keyword>
<keyword evidence="10" id="KW-0408">Iron</keyword>
<evidence type="ECO:0000259" key="15">
    <source>
        <dbReference type="SMART" id="SM00478"/>
    </source>
</evidence>